<evidence type="ECO:0000256" key="1">
    <source>
        <dbReference type="SAM" id="MobiDB-lite"/>
    </source>
</evidence>
<feature type="region of interest" description="Disordered" evidence="1">
    <location>
        <begin position="275"/>
        <end position="295"/>
    </location>
</feature>
<gene>
    <name evidence="2" type="ORF">PVT71_03955</name>
</gene>
<evidence type="ECO:0000313" key="2">
    <source>
        <dbReference type="EMBL" id="XCC94377.1"/>
    </source>
</evidence>
<organism evidence="2">
    <name type="scientific">Alloyangia sp. H15</name>
    <dbReference type="NCBI Taxonomy" id="3029062"/>
    <lineage>
        <taxon>Bacteria</taxon>
        <taxon>Pseudomonadati</taxon>
        <taxon>Pseudomonadota</taxon>
        <taxon>Alphaproteobacteria</taxon>
        <taxon>Rhodobacterales</taxon>
        <taxon>Roseobacteraceae</taxon>
        <taxon>Alloyangia</taxon>
    </lineage>
</organism>
<protein>
    <recommendedName>
        <fullName evidence="3">TolC family protein</fullName>
    </recommendedName>
</protein>
<sequence>MRGYAAAPAEPPAVPRGMALRSETGGGVLEALAQRPGAIRPGTPYAAIARAVLEGEGFHAASELRVAWLRGEAEELSWLPDLGPDLSLAALRRMSDEAQAQPQRFDTPRKQAERDLALAGIDGAALALAEEANAQVFEAISRHLDAEEARARADVYEAGYRDLAALDWPLAQAGVPAELERLRAQVSRVRDGRRAALETAGAARAELAAMGDSRLGGVEGLGGLRDLVAPSPLALMQARVEDRARLARDRRAANALLDGLDLRRSPEELAALEEAAGFDGEGSEPGDWSPPEGEPRWTQAAVAAAEREIGNTARELEALRAAHPETERRRASAAASAVQATRLFRSGLLPAGQALGPVLNALDAQETELSQRFALARAELRMAYLRGTLVPGSEL</sequence>
<evidence type="ECO:0008006" key="3">
    <source>
        <dbReference type="Google" id="ProtNLM"/>
    </source>
</evidence>
<reference evidence="2" key="1">
    <citation type="submission" date="2023-02" db="EMBL/GenBank/DDBJ databases">
        <title>Description and genomic characterization of Salipiger bruguierae sp. nov., isolated from the sediment of mangrove plant Bruguiera sexangula.</title>
        <authorList>
            <person name="Long M."/>
        </authorList>
    </citation>
    <scope>NUCLEOTIDE SEQUENCE</scope>
    <source>
        <strain evidence="2">H15</strain>
    </source>
</reference>
<proteinExistence type="predicted"/>
<dbReference type="EMBL" id="CP123384">
    <property type="protein sequence ID" value="XCC94377.1"/>
    <property type="molecule type" value="Genomic_DNA"/>
</dbReference>
<dbReference type="AlphaFoldDB" id="A0AAU8AHG8"/>
<name>A0AAU8AHG8_9RHOB</name>
<accession>A0AAU8AHG8</accession>
<dbReference type="RefSeq" id="WP_353473198.1">
    <property type="nucleotide sequence ID" value="NZ_CP123384.1"/>
</dbReference>